<dbReference type="EMBL" id="JAKKPZ010000030">
    <property type="protein sequence ID" value="KAI1709451.1"/>
    <property type="molecule type" value="Genomic_DNA"/>
</dbReference>
<protein>
    <submittedName>
        <fullName evidence="2">Uncharacterized protein</fullName>
    </submittedName>
</protein>
<organism evidence="2 3">
    <name type="scientific">Ditylenchus destructor</name>
    <dbReference type="NCBI Taxonomy" id="166010"/>
    <lineage>
        <taxon>Eukaryota</taxon>
        <taxon>Metazoa</taxon>
        <taxon>Ecdysozoa</taxon>
        <taxon>Nematoda</taxon>
        <taxon>Chromadorea</taxon>
        <taxon>Rhabditida</taxon>
        <taxon>Tylenchina</taxon>
        <taxon>Tylenchomorpha</taxon>
        <taxon>Sphaerularioidea</taxon>
        <taxon>Anguinidae</taxon>
        <taxon>Anguininae</taxon>
        <taxon>Ditylenchus</taxon>
    </lineage>
</organism>
<dbReference type="AlphaFoldDB" id="A0AAD4N2T9"/>
<gene>
    <name evidence="2" type="ORF">DdX_11238</name>
</gene>
<comment type="caution">
    <text evidence="2">The sequence shown here is derived from an EMBL/GenBank/DDBJ whole genome shotgun (WGS) entry which is preliminary data.</text>
</comment>
<sequence>MAMKRPPKMPDRGLGKGKPEAGISQFERKTKQKSKGFGPCRNLGIYCEPRLEMETRLTMKKLVLNQVQAFV</sequence>
<dbReference type="Proteomes" id="UP001201812">
    <property type="component" value="Unassembled WGS sequence"/>
</dbReference>
<proteinExistence type="predicted"/>
<evidence type="ECO:0000313" key="3">
    <source>
        <dbReference type="Proteomes" id="UP001201812"/>
    </source>
</evidence>
<evidence type="ECO:0000313" key="2">
    <source>
        <dbReference type="EMBL" id="KAI1709451.1"/>
    </source>
</evidence>
<reference evidence="2" key="1">
    <citation type="submission" date="2022-01" db="EMBL/GenBank/DDBJ databases">
        <title>Genome Sequence Resource for Two Populations of Ditylenchus destructor, the Migratory Endoparasitic Phytonematode.</title>
        <authorList>
            <person name="Zhang H."/>
            <person name="Lin R."/>
            <person name="Xie B."/>
        </authorList>
    </citation>
    <scope>NUCLEOTIDE SEQUENCE</scope>
    <source>
        <strain evidence="2">BazhouSP</strain>
    </source>
</reference>
<accession>A0AAD4N2T9</accession>
<feature type="region of interest" description="Disordered" evidence="1">
    <location>
        <begin position="1"/>
        <end position="37"/>
    </location>
</feature>
<feature type="compositionally biased region" description="Basic and acidic residues" evidence="1">
    <location>
        <begin position="8"/>
        <end position="19"/>
    </location>
</feature>
<name>A0AAD4N2T9_9BILA</name>
<keyword evidence="3" id="KW-1185">Reference proteome</keyword>
<evidence type="ECO:0000256" key="1">
    <source>
        <dbReference type="SAM" id="MobiDB-lite"/>
    </source>
</evidence>